<dbReference type="InterPro" id="IPR036526">
    <property type="entry name" value="C-N_Hydrolase_sf"/>
</dbReference>
<dbReference type="InterPro" id="IPR003010">
    <property type="entry name" value="C-N_Hydrolase"/>
</dbReference>
<evidence type="ECO:0000256" key="7">
    <source>
        <dbReference type="ARBA" id="ARBA00023315"/>
    </source>
</evidence>
<organism evidence="11">
    <name type="scientific">freshwater metagenome</name>
    <dbReference type="NCBI Taxonomy" id="449393"/>
    <lineage>
        <taxon>unclassified sequences</taxon>
        <taxon>metagenomes</taxon>
        <taxon>ecological metagenomes</taxon>
    </lineage>
</organism>
<feature type="domain" description="CN hydrolase" evidence="9">
    <location>
        <begin position="199"/>
        <end position="454"/>
    </location>
</feature>
<evidence type="ECO:0000256" key="5">
    <source>
        <dbReference type="ARBA" id="ARBA00022989"/>
    </source>
</evidence>
<accession>A0A6J7Q586</accession>
<reference evidence="11" key="1">
    <citation type="submission" date="2020-05" db="EMBL/GenBank/DDBJ databases">
        <authorList>
            <person name="Chiriac C."/>
            <person name="Salcher M."/>
            <person name="Ghai R."/>
            <person name="Kavagutti S V."/>
        </authorList>
    </citation>
    <scope>NUCLEOTIDE SEQUENCE</scope>
</reference>
<keyword evidence="5 8" id="KW-1133">Transmembrane helix</keyword>
<feature type="transmembrane region" description="Helical" evidence="8">
    <location>
        <begin position="142"/>
        <end position="165"/>
    </location>
</feature>
<protein>
    <submittedName>
        <fullName evidence="11">Unannotated protein</fullName>
    </submittedName>
</protein>
<dbReference type="GO" id="GO:0005886">
    <property type="term" value="C:plasma membrane"/>
    <property type="evidence" value="ECO:0007669"/>
    <property type="project" value="UniProtKB-SubCell"/>
</dbReference>
<feature type="transmembrane region" description="Helical" evidence="8">
    <location>
        <begin position="12"/>
        <end position="38"/>
    </location>
</feature>
<dbReference type="Gene3D" id="3.60.110.10">
    <property type="entry name" value="Carbon-nitrogen hydrolase"/>
    <property type="match status" value="1"/>
</dbReference>
<evidence type="ECO:0000313" key="11">
    <source>
        <dbReference type="EMBL" id="CAB5012797.1"/>
    </source>
</evidence>
<keyword evidence="4 8" id="KW-0812">Transmembrane</keyword>
<evidence type="ECO:0000259" key="9">
    <source>
        <dbReference type="PROSITE" id="PS50263"/>
    </source>
</evidence>
<dbReference type="EMBL" id="CAEZYR010000015">
    <property type="protein sequence ID" value="CAB4733134.1"/>
    <property type="molecule type" value="Genomic_DNA"/>
</dbReference>
<dbReference type="PANTHER" id="PTHR38686">
    <property type="entry name" value="APOLIPOPROTEIN N-ACYLTRANSFERASE"/>
    <property type="match status" value="1"/>
</dbReference>
<proteinExistence type="inferred from homology"/>
<dbReference type="AlphaFoldDB" id="A0A6J7Q586"/>
<dbReference type="GO" id="GO:0016410">
    <property type="term" value="F:N-acyltransferase activity"/>
    <property type="evidence" value="ECO:0007669"/>
    <property type="project" value="InterPro"/>
</dbReference>
<dbReference type="SUPFAM" id="SSF56317">
    <property type="entry name" value="Carbon-nitrogen hydrolase"/>
    <property type="match status" value="1"/>
</dbReference>
<dbReference type="Pfam" id="PF20154">
    <property type="entry name" value="LNT_N"/>
    <property type="match status" value="1"/>
</dbReference>
<evidence type="ECO:0000256" key="3">
    <source>
        <dbReference type="ARBA" id="ARBA00022679"/>
    </source>
</evidence>
<dbReference type="GO" id="GO:0042158">
    <property type="term" value="P:lipoprotein biosynthetic process"/>
    <property type="evidence" value="ECO:0007669"/>
    <property type="project" value="InterPro"/>
</dbReference>
<dbReference type="Pfam" id="PF00795">
    <property type="entry name" value="CN_hydrolase"/>
    <property type="match status" value="1"/>
</dbReference>
<gene>
    <name evidence="10" type="ORF">UFOPK2754_00620</name>
    <name evidence="11" type="ORF">UFOPK3967_02331</name>
</gene>
<feature type="transmembrane region" description="Helical" evidence="8">
    <location>
        <begin position="172"/>
        <end position="189"/>
    </location>
</feature>
<feature type="transmembrane region" description="Helical" evidence="8">
    <location>
        <begin position="464"/>
        <end position="483"/>
    </location>
</feature>
<dbReference type="CDD" id="cd07571">
    <property type="entry name" value="ALP_N-acyl_transferase"/>
    <property type="match status" value="1"/>
</dbReference>
<dbReference type="InterPro" id="IPR004563">
    <property type="entry name" value="Apolipo_AcylTrfase"/>
</dbReference>
<dbReference type="NCBIfam" id="TIGR00546">
    <property type="entry name" value="lnt"/>
    <property type="match status" value="1"/>
</dbReference>
<evidence type="ECO:0000256" key="1">
    <source>
        <dbReference type="ARBA" id="ARBA00004651"/>
    </source>
</evidence>
<sequence length="504" mass="54768">MLSRLRTVAPSALAGLCIAASLPPWGWWPLAFVGVALTDRILAGKPWRTRFARMWVVAAFWLFPTTFWMIDLTPPGYVFAQAVAAAMFGLAVAVAPAEGHARRIGLVGAITLAEFVRWSWPFGGVPLATLAMGQAASPLAPVVRTLGSLLLVALTVVIGVALAAAIERSWRTVGVSIGVVLLCISWAGFAPRGHVVRALDIAVVQGGGQQRTRANPENNPLVFGRHVEATRSIDRRVDLVVWPENVVNPRPPYIDENKSPQYLYADDAEATLAELARTLQATIIPGWFFAIDDSNTVNYSEVVTPDGIVTDRYDKVRMVPFGEFVPLRGMLDSLGVTGLPPRDALPGTKPAVLDTPVGRVGVSISWEIFFDHRARDAIGNGGQILLNPTNGASYWLTILQTQQVASSRLRALETGRWVVQAAPTGFSAVISPDGTVRKRTSISEQRVLYDTVEMREGLTLATRVGAWPMLVVAAALLAGAQVIDRRSRRRSDVDDHRDWTIVHE</sequence>
<keyword evidence="6 8" id="KW-0472">Membrane</keyword>
<feature type="transmembrane region" description="Helical" evidence="8">
    <location>
        <begin position="50"/>
        <end position="70"/>
    </location>
</feature>
<evidence type="ECO:0000256" key="6">
    <source>
        <dbReference type="ARBA" id="ARBA00023136"/>
    </source>
</evidence>
<dbReference type="PANTHER" id="PTHR38686:SF1">
    <property type="entry name" value="APOLIPOPROTEIN N-ACYLTRANSFERASE"/>
    <property type="match status" value="1"/>
</dbReference>
<keyword evidence="7" id="KW-0012">Acyltransferase</keyword>
<name>A0A6J7Q586_9ZZZZ</name>
<feature type="transmembrane region" description="Helical" evidence="8">
    <location>
        <begin position="76"/>
        <end position="97"/>
    </location>
</feature>
<evidence type="ECO:0000256" key="8">
    <source>
        <dbReference type="SAM" id="Phobius"/>
    </source>
</evidence>
<evidence type="ECO:0000313" key="10">
    <source>
        <dbReference type="EMBL" id="CAB4733134.1"/>
    </source>
</evidence>
<evidence type="ECO:0000256" key="2">
    <source>
        <dbReference type="ARBA" id="ARBA00022475"/>
    </source>
</evidence>
<dbReference type="PROSITE" id="PS50263">
    <property type="entry name" value="CN_HYDROLASE"/>
    <property type="match status" value="1"/>
</dbReference>
<keyword evidence="2" id="KW-1003">Cell membrane</keyword>
<comment type="subcellular location">
    <subcellularLocation>
        <location evidence="1">Cell membrane</location>
        <topology evidence="1">Multi-pass membrane protein</topology>
    </subcellularLocation>
</comment>
<keyword evidence="3" id="KW-0808">Transferase</keyword>
<evidence type="ECO:0000256" key="4">
    <source>
        <dbReference type="ARBA" id="ARBA00022692"/>
    </source>
</evidence>
<dbReference type="EMBL" id="CAFBOS010000171">
    <property type="protein sequence ID" value="CAB5012797.1"/>
    <property type="molecule type" value="Genomic_DNA"/>
</dbReference>
<dbReference type="HAMAP" id="MF_01148">
    <property type="entry name" value="Lnt"/>
    <property type="match status" value="1"/>
</dbReference>
<dbReference type="InterPro" id="IPR045378">
    <property type="entry name" value="LNT_N"/>
</dbReference>